<evidence type="ECO:0000313" key="1">
    <source>
        <dbReference type="EMBL" id="PTU21471.1"/>
    </source>
</evidence>
<dbReference type="RefSeq" id="XP_040752863.1">
    <property type="nucleotide sequence ID" value="XM_040894614.1"/>
</dbReference>
<name>A0A2T5LYW3_9EURO</name>
<dbReference type="Pfam" id="PF01042">
    <property type="entry name" value="Ribonuc_L-PSP"/>
    <property type="match status" value="1"/>
</dbReference>
<evidence type="ECO:0000313" key="2">
    <source>
        <dbReference type="Proteomes" id="UP000244073"/>
    </source>
</evidence>
<proteinExistence type="predicted"/>
<dbReference type="SUPFAM" id="SSF55298">
    <property type="entry name" value="YjgF-like"/>
    <property type="match status" value="1"/>
</dbReference>
<organism evidence="1 2">
    <name type="scientific">Aspergillus ochraceoroseus IBT 24754</name>
    <dbReference type="NCBI Taxonomy" id="1392256"/>
    <lineage>
        <taxon>Eukaryota</taxon>
        <taxon>Fungi</taxon>
        <taxon>Dikarya</taxon>
        <taxon>Ascomycota</taxon>
        <taxon>Pezizomycotina</taxon>
        <taxon>Eurotiomycetes</taxon>
        <taxon>Eurotiomycetidae</taxon>
        <taxon>Eurotiales</taxon>
        <taxon>Aspergillaceae</taxon>
        <taxon>Aspergillus</taxon>
        <taxon>Aspergillus subgen. Nidulantes</taxon>
    </lineage>
</organism>
<dbReference type="GeneID" id="63811496"/>
<dbReference type="PANTHER" id="PTHR43857">
    <property type="entry name" value="BLR7761 PROTEIN"/>
    <property type="match status" value="1"/>
</dbReference>
<dbReference type="OrthoDB" id="5272500at2759"/>
<sequence>MSSRSTPSPFRISRKDGEKLDRNEAFRAIRENLRRQELGIEAPSFCSSHRYECSVQGQETFRLHRDVIHTLLLPLFVLHNQASRIATSVLPSHKGAESERAFRGEARSAYAWLHCILSEEHDWYLTERCPACIVLHVLHSEPTIRFVAVACLLSDHLLGLGLLNSNRRLPSFEFWLEALEAAVREDPFWGDDCWPDIEYRACSLTDGVKQLVLQCLELQTALDRQNLQSPTSYKVNLRFGCESSQTLPTHSVPGVSSDGTQRPLVNAEDHKQYSKIAANRCLQLHRNDRPRRFHTRRAGDSRSRSMYGRYTRLSDYLLATFRVQLSNSILIDSSIYTINLIPTTSAIMPTSGSPKQVYSTSSPFEERIGYYRAVRHGQHVFVSGTTAVDPTSPSNAPQILFPGDARQQTRVALQECIKAVQALGGKGAENVVRVRMFVSRPEDCTAVGEGFTEVLGRQNHPGVGAAATMLVVRDGFVDTRMLVEIEVDAIVEEK</sequence>
<reference evidence="1 2" key="1">
    <citation type="journal article" date="2018" name="Proc. Natl. Acad. Sci. U.S.A.">
        <title>Linking secondary metabolites to gene clusters through genome sequencing of six diverse Aspergillus species.</title>
        <authorList>
            <person name="Kaerboelling I."/>
            <person name="Vesth T.C."/>
            <person name="Frisvad J.C."/>
            <person name="Nybo J.L."/>
            <person name="Theobald S."/>
            <person name="Kuo A."/>
            <person name="Bowyer P."/>
            <person name="Matsuda Y."/>
            <person name="Mondo S."/>
            <person name="Lyhne E.K."/>
            <person name="Kogle M.E."/>
            <person name="Clum A."/>
            <person name="Lipzen A."/>
            <person name="Salamov A."/>
            <person name="Ngan C.Y."/>
            <person name="Daum C."/>
            <person name="Chiniquy J."/>
            <person name="Barry K."/>
            <person name="LaButti K."/>
            <person name="Haridas S."/>
            <person name="Simmons B.A."/>
            <person name="Magnuson J.K."/>
            <person name="Mortensen U.H."/>
            <person name="Larsen T.O."/>
            <person name="Grigoriev I.V."/>
            <person name="Baker S.E."/>
            <person name="Andersen M.R."/>
        </authorList>
    </citation>
    <scope>NUCLEOTIDE SEQUENCE [LARGE SCALE GENOMIC DNA]</scope>
    <source>
        <strain evidence="1 2">IBT 24754</strain>
    </source>
</reference>
<accession>A0A2T5LYW3</accession>
<dbReference type="Gene3D" id="3.30.1330.40">
    <property type="entry name" value="RutC-like"/>
    <property type="match status" value="1"/>
</dbReference>
<dbReference type="CDD" id="cd06154">
    <property type="entry name" value="YjgF_YER057c_UK114_like_6"/>
    <property type="match status" value="1"/>
</dbReference>
<protein>
    <submittedName>
        <fullName evidence="1">Uncharacterized protein</fullName>
    </submittedName>
</protein>
<dbReference type="AlphaFoldDB" id="A0A2T5LYW3"/>
<dbReference type="EMBL" id="MSFN02000003">
    <property type="protein sequence ID" value="PTU21471.1"/>
    <property type="molecule type" value="Genomic_DNA"/>
</dbReference>
<comment type="caution">
    <text evidence="1">The sequence shown here is derived from an EMBL/GenBank/DDBJ whole genome shotgun (WGS) entry which is preliminary data.</text>
</comment>
<dbReference type="VEuPathDB" id="FungiDB:P175DRAFT_0456084"/>
<dbReference type="InterPro" id="IPR006175">
    <property type="entry name" value="YjgF/YER057c/UK114"/>
</dbReference>
<dbReference type="PANTHER" id="PTHR43857:SF1">
    <property type="entry name" value="YJGH FAMILY PROTEIN"/>
    <property type="match status" value="1"/>
</dbReference>
<gene>
    <name evidence="1" type="ORF">P175DRAFT_0456084</name>
</gene>
<dbReference type="Proteomes" id="UP000244073">
    <property type="component" value="Unassembled WGS sequence"/>
</dbReference>
<dbReference type="InterPro" id="IPR035959">
    <property type="entry name" value="RutC-like_sf"/>
</dbReference>